<sequence>MDDKNIEEMLRMLESGEISDDQLESDGEDLDYYPSREDLLDESEESPLETFNGNDIDPAIDPIDAIGPPAVTDSDPPVVRNISTPESANYMPSGGKSLLWRKRNLVYSEDKIAFSGSEELSSNILELDTPYQFFTYFFTNEFLESIV</sequence>
<evidence type="ECO:0000313" key="2">
    <source>
        <dbReference type="EMBL" id="KAH9639664.1"/>
    </source>
</evidence>
<name>A0A922SJN9_SPOEX</name>
<evidence type="ECO:0000313" key="3">
    <source>
        <dbReference type="Proteomes" id="UP000814243"/>
    </source>
</evidence>
<dbReference type="AlphaFoldDB" id="A0A922SJN9"/>
<reference evidence="2" key="1">
    <citation type="journal article" date="2021" name="G3 (Bethesda)">
        <title>Genome and transcriptome analysis of the beet armyworm Spodoptera exigua reveals targets for pest control. .</title>
        <authorList>
            <person name="Simon S."/>
            <person name="Breeschoten T."/>
            <person name="Jansen H.J."/>
            <person name="Dirks R.P."/>
            <person name="Schranz M.E."/>
            <person name="Ros V.I.D."/>
        </authorList>
    </citation>
    <scope>NUCLEOTIDE SEQUENCE</scope>
    <source>
        <strain evidence="2">TB_SE_WUR_2020</strain>
    </source>
</reference>
<proteinExistence type="predicted"/>
<evidence type="ECO:0000256" key="1">
    <source>
        <dbReference type="SAM" id="MobiDB-lite"/>
    </source>
</evidence>
<organism evidence="2 3">
    <name type="scientific">Spodoptera exigua</name>
    <name type="common">Beet armyworm</name>
    <name type="synonym">Noctua fulgens</name>
    <dbReference type="NCBI Taxonomy" id="7107"/>
    <lineage>
        <taxon>Eukaryota</taxon>
        <taxon>Metazoa</taxon>
        <taxon>Ecdysozoa</taxon>
        <taxon>Arthropoda</taxon>
        <taxon>Hexapoda</taxon>
        <taxon>Insecta</taxon>
        <taxon>Pterygota</taxon>
        <taxon>Neoptera</taxon>
        <taxon>Endopterygota</taxon>
        <taxon>Lepidoptera</taxon>
        <taxon>Glossata</taxon>
        <taxon>Ditrysia</taxon>
        <taxon>Noctuoidea</taxon>
        <taxon>Noctuidae</taxon>
        <taxon>Amphipyrinae</taxon>
        <taxon>Spodoptera</taxon>
    </lineage>
</organism>
<feature type="region of interest" description="Disordered" evidence="1">
    <location>
        <begin position="36"/>
        <end position="77"/>
    </location>
</feature>
<protein>
    <recommendedName>
        <fullName evidence="4">PiggyBac transposable element-derived protein domain-containing protein</fullName>
    </recommendedName>
</protein>
<accession>A0A922SJN9</accession>
<comment type="caution">
    <text evidence="2">The sequence shown here is derived from an EMBL/GenBank/DDBJ whole genome shotgun (WGS) entry which is preliminary data.</text>
</comment>
<dbReference type="EMBL" id="JACEFF010000319">
    <property type="protein sequence ID" value="KAH9639664.1"/>
    <property type="molecule type" value="Genomic_DNA"/>
</dbReference>
<feature type="compositionally biased region" description="Low complexity" evidence="1">
    <location>
        <begin position="55"/>
        <end position="70"/>
    </location>
</feature>
<gene>
    <name evidence="2" type="ORF">HF086_017658</name>
</gene>
<evidence type="ECO:0008006" key="4">
    <source>
        <dbReference type="Google" id="ProtNLM"/>
    </source>
</evidence>
<dbReference type="Proteomes" id="UP000814243">
    <property type="component" value="Unassembled WGS sequence"/>
</dbReference>